<organism evidence="2 3">
    <name type="scientific">Parablautia intestinalis</name>
    <dbReference type="NCBI Taxonomy" id="2320100"/>
    <lineage>
        <taxon>Bacteria</taxon>
        <taxon>Bacillati</taxon>
        <taxon>Bacillota</taxon>
        <taxon>Clostridia</taxon>
        <taxon>Lachnospirales</taxon>
        <taxon>Lachnospiraceae</taxon>
        <taxon>Parablautia</taxon>
    </lineage>
</organism>
<dbReference type="Gene3D" id="3.40.1350.10">
    <property type="match status" value="1"/>
</dbReference>
<dbReference type="InterPro" id="IPR053148">
    <property type="entry name" value="PD-DEXK-like_domain"/>
</dbReference>
<dbReference type="OrthoDB" id="9801263at2"/>
<dbReference type="InterPro" id="IPR011856">
    <property type="entry name" value="tRNA_endonuc-like_dom_sf"/>
</dbReference>
<protein>
    <submittedName>
        <fullName evidence="2">DUF1016 family protein</fullName>
    </submittedName>
</protein>
<feature type="domain" description="YhcG PDDEXK nuclease" evidence="1">
    <location>
        <begin position="3"/>
        <end position="132"/>
    </location>
</feature>
<dbReference type="AlphaFoldDB" id="A0A3A9AV02"/>
<evidence type="ECO:0000259" key="1">
    <source>
        <dbReference type="Pfam" id="PF06250"/>
    </source>
</evidence>
<evidence type="ECO:0000313" key="2">
    <source>
        <dbReference type="EMBL" id="RKI91343.1"/>
    </source>
</evidence>
<reference evidence="2 3" key="1">
    <citation type="submission" date="2018-09" db="EMBL/GenBank/DDBJ databases">
        <title>Murine metabolic-syndrome-specific gut microbial biobank.</title>
        <authorList>
            <person name="Liu C."/>
        </authorList>
    </citation>
    <scope>NUCLEOTIDE SEQUENCE [LARGE SCALE GENOMIC DNA]</scope>
    <source>
        <strain evidence="2 3">0.1xD8-82</strain>
    </source>
</reference>
<dbReference type="PANTHER" id="PTHR30547:SF5">
    <property type="entry name" value="NUCLEASE YHCG-RELATED"/>
    <property type="match status" value="1"/>
</dbReference>
<comment type="caution">
    <text evidence="2">The sequence shown here is derived from an EMBL/GenBank/DDBJ whole genome shotgun (WGS) entry which is preliminary data.</text>
</comment>
<accession>A0A3A9AV02</accession>
<name>A0A3A9AV02_9FIRM</name>
<dbReference type="PANTHER" id="PTHR30547">
    <property type="entry name" value="UNCHARACTERIZED PROTEIN YHCG-RELATED"/>
    <property type="match status" value="1"/>
</dbReference>
<dbReference type="GO" id="GO:0003676">
    <property type="term" value="F:nucleic acid binding"/>
    <property type="evidence" value="ECO:0007669"/>
    <property type="project" value="InterPro"/>
</dbReference>
<dbReference type="Pfam" id="PF06250">
    <property type="entry name" value="YhcG_C"/>
    <property type="match status" value="1"/>
</dbReference>
<sequence length="139" mass="16645">MLGSRLLNHLQEFLLELGKGFAFFGRQVRFTFDEQHFRIDLVFYNRLLQCFVLFDLKLGNLTHQDLGQMQMYVNYYDRYEKTTEEKPTVGILLCQEKSDALVELTLPENANIYASKYELYLTDKKLLQEKLKEWIMEEK</sequence>
<gene>
    <name evidence="2" type="ORF">D7V94_10615</name>
</gene>
<dbReference type="InterPro" id="IPR009362">
    <property type="entry name" value="YhcG_C"/>
</dbReference>
<dbReference type="EMBL" id="RAYQ01000010">
    <property type="protein sequence ID" value="RKI91343.1"/>
    <property type="molecule type" value="Genomic_DNA"/>
</dbReference>
<keyword evidence="3" id="KW-1185">Reference proteome</keyword>
<evidence type="ECO:0000313" key="3">
    <source>
        <dbReference type="Proteomes" id="UP000280696"/>
    </source>
</evidence>
<proteinExistence type="predicted"/>
<dbReference type="Proteomes" id="UP000280696">
    <property type="component" value="Unassembled WGS sequence"/>
</dbReference>